<accession>A0A7R9T2W4</accession>
<reference evidence="1" key="1">
    <citation type="submission" date="2021-01" db="EMBL/GenBank/DDBJ databases">
        <authorList>
            <person name="Corre E."/>
            <person name="Pelletier E."/>
            <person name="Niang G."/>
            <person name="Scheremetjew M."/>
            <person name="Finn R."/>
            <person name="Kale V."/>
            <person name="Holt S."/>
            <person name="Cochrane G."/>
            <person name="Meng A."/>
            <person name="Brown T."/>
            <person name="Cohen L."/>
        </authorList>
    </citation>
    <scope>NUCLEOTIDE SEQUENCE</scope>
    <source>
        <strain evidence="1">Clade-A-BCC118000</strain>
    </source>
</reference>
<gene>
    <name evidence="1" type="ORF">OLUC0939_LOCUS3835</name>
</gene>
<dbReference type="EMBL" id="HBDX01004461">
    <property type="protein sequence ID" value="CAD8223111.1"/>
    <property type="molecule type" value="Transcribed_RNA"/>
</dbReference>
<dbReference type="PANTHER" id="PTHR38585">
    <property type="entry name" value="TRANSMEMBRANE PROTEIN"/>
    <property type="match status" value="1"/>
</dbReference>
<dbReference type="AlphaFoldDB" id="A0A7R9T2W4"/>
<dbReference type="PANTHER" id="PTHR38585:SF1">
    <property type="entry name" value="TRANSMEMBRANE PROTEIN"/>
    <property type="match status" value="1"/>
</dbReference>
<sequence length="288" mass="30291">MTAPRDDAANAMRDTVMATVSSSVTFALSAIATQRIGLILNVGCYGGALGGALSAACASASAAASGHAARETVNLYSDDKSRRGKRRSKSRRRSSWNAAMGVDEDEVARDVGVGLATFMALSRGNLGRILPSDVSRVGANAYKSIAARGSDYASEGQKKTLQKWFKKFGCHHCGSSKGKVIGDHMPPNKTAFGSGARAAANRGASTTRRVFNFIRGVPLQRFYPQCESCSALQSIAVRTGATKLVSHAVGVRYAVFAGAAVGVSTLHFGTIKTWVDDKVKRINGVVRA</sequence>
<name>A0A7R9T2W4_9CHLO</name>
<protein>
    <submittedName>
        <fullName evidence="1">Uncharacterized protein</fullName>
    </submittedName>
</protein>
<organism evidence="1">
    <name type="scientific">Ostreococcus sp. 'lucimarinus'</name>
    <dbReference type="NCBI Taxonomy" id="242159"/>
    <lineage>
        <taxon>Eukaryota</taxon>
        <taxon>Viridiplantae</taxon>
        <taxon>Chlorophyta</taxon>
        <taxon>Mamiellophyceae</taxon>
        <taxon>Mamiellales</taxon>
        <taxon>Bathycoccaceae</taxon>
        <taxon>Ostreococcus</taxon>
    </lineage>
</organism>
<evidence type="ECO:0000313" key="1">
    <source>
        <dbReference type="EMBL" id="CAD8223111.1"/>
    </source>
</evidence>
<proteinExistence type="predicted"/>